<sequence length="223" mass="24921">MATNLNNLFKTSILNHKTNQKNNLFTTTTQKTTRFQVTINATSNKKSAKQLIESGSIRTILPKDASIAMNSEGFILLDVRPNWEREKARVKGSLHVPMFVEDKDNGPLTLLKKWVHFGYIGAWTGQYLTTFNSEFLSQVENVVPGKDSKILVACGEGLRSLTATSKLYNGGYKNIGWLVGGFNRSQDNDFSEIEGKEKLKYATIGGASYFFLQLLILLQTVSK</sequence>
<dbReference type="EMBL" id="CASHSV030000206">
    <property type="protein sequence ID" value="CAJ2655968.1"/>
    <property type="molecule type" value="Genomic_DNA"/>
</dbReference>
<reference evidence="1" key="1">
    <citation type="submission" date="2023-10" db="EMBL/GenBank/DDBJ databases">
        <authorList>
            <person name="Rodriguez Cubillos JULIANA M."/>
            <person name="De Vega J."/>
        </authorList>
    </citation>
    <scope>NUCLEOTIDE SEQUENCE</scope>
</reference>
<dbReference type="Proteomes" id="UP001177021">
    <property type="component" value="Unassembled WGS sequence"/>
</dbReference>
<name>A0ACB0KJN9_TRIPR</name>
<protein>
    <submittedName>
        <fullName evidence="1">Uncharacterized protein</fullName>
    </submittedName>
</protein>
<accession>A0ACB0KJN9</accession>
<comment type="caution">
    <text evidence="1">The sequence shown here is derived from an EMBL/GenBank/DDBJ whole genome shotgun (WGS) entry which is preliminary data.</text>
</comment>
<organism evidence="1 2">
    <name type="scientific">Trifolium pratense</name>
    <name type="common">Red clover</name>
    <dbReference type="NCBI Taxonomy" id="57577"/>
    <lineage>
        <taxon>Eukaryota</taxon>
        <taxon>Viridiplantae</taxon>
        <taxon>Streptophyta</taxon>
        <taxon>Embryophyta</taxon>
        <taxon>Tracheophyta</taxon>
        <taxon>Spermatophyta</taxon>
        <taxon>Magnoliopsida</taxon>
        <taxon>eudicotyledons</taxon>
        <taxon>Gunneridae</taxon>
        <taxon>Pentapetalae</taxon>
        <taxon>rosids</taxon>
        <taxon>fabids</taxon>
        <taxon>Fabales</taxon>
        <taxon>Fabaceae</taxon>
        <taxon>Papilionoideae</taxon>
        <taxon>50 kb inversion clade</taxon>
        <taxon>NPAAA clade</taxon>
        <taxon>Hologalegina</taxon>
        <taxon>IRL clade</taxon>
        <taxon>Trifolieae</taxon>
        <taxon>Trifolium</taxon>
    </lineage>
</organism>
<proteinExistence type="predicted"/>
<evidence type="ECO:0000313" key="1">
    <source>
        <dbReference type="EMBL" id="CAJ2655968.1"/>
    </source>
</evidence>
<gene>
    <name evidence="1" type="ORF">MILVUS5_LOCUS22814</name>
</gene>
<keyword evidence="2" id="KW-1185">Reference proteome</keyword>
<evidence type="ECO:0000313" key="2">
    <source>
        <dbReference type="Proteomes" id="UP001177021"/>
    </source>
</evidence>